<evidence type="ECO:0000259" key="1">
    <source>
        <dbReference type="Pfam" id="PF23055"/>
    </source>
</evidence>
<dbReference type="AlphaFoldDB" id="A0A4Y2Q241"/>
<dbReference type="PANTHER" id="PTHR33327:SF3">
    <property type="entry name" value="RNA-DIRECTED DNA POLYMERASE"/>
    <property type="match status" value="1"/>
</dbReference>
<gene>
    <name evidence="3" type="ORF">AVEN_94665_1</name>
    <name evidence="2" type="ORF">AVEN_98831_1</name>
</gene>
<dbReference type="EMBL" id="BGPR01135857">
    <property type="protein sequence ID" value="GBN56589.1"/>
    <property type="molecule type" value="Genomic_DNA"/>
</dbReference>
<comment type="caution">
    <text evidence="3">The sequence shown here is derived from an EMBL/GenBank/DDBJ whole genome shotgun (WGS) entry which is preliminary data.</text>
</comment>
<feature type="domain" description="DUF7041" evidence="1">
    <location>
        <begin position="15"/>
        <end position="82"/>
    </location>
</feature>
<organism evidence="3 4">
    <name type="scientific">Araneus ventricosus</name>
    <name type="common">Orbweaver spider</name>
    <name type="synonym">Epeira ventricosa</name>
    <dbReference type="NCBI Taxonomy" id="182803"/>
    <lineage>
        <taxon>Eukaryota</taxon>
        <taxon>Metazoa</taxon>
        <taxon>Ecdysozoa</taxon>
        <taxon>Arthropoda</taxon>
        <taxon>Chelicerata</taxon>
        <taxon>Arachnida</taxon>
        <taxon>Araneae</taxon>
        <taxon>Araneomorphae</taxon>
        <taxon>Entelegynae</taxon>
        <taxon>Araneoidea</taxon>
        <taxon>Araneidae</taxon>
        <taxon>Araneus</taxon>
    </lineage>
</organism>
<accession>A0A4Y2Q241</accession>
<dbReference type="Pfam" id="PF23055">
    <property type="entry name" value="DUF7041"/>
    <property type="match status" value="1"/>
</dbReference>
<evidence type="ECO:0000313" key="2">
    <source>
        <dbReference type="EMBL" id="GBN56589.1"/>
    </source>
</evidence>
<dbReference type="InterPro" id="IPR055469">
    <property type="entry name" value="DUF7041"/>
</dbReference>
<reference evidence="3 4" key="1">
    <citation type="journal article" date="2019" name="Sci. Rep.">
        <title>Orb-weaving spider Araneus ventricosus genome elucidates the spidroin gene catalogue.</title>
        <authorList>
            <person name="Kono N."/>
            <person name="Nakamura H."/>
            <person name="Ohtoshi R."/>
            <person name="Moran D.A.P."/>
            <person name="Shinohara A."/>
            <person name="Yoshida Y."/>
            <person name="Fujiwara M."/>
            <person name="Mori M."/>
            <person name="Tomita M."/>
            <person name="Arakawa K."/>
        </authorList>
    </citation>
    <scope>NUCLEOTIDE SEQUENCE [LARGE SCALE GENOMIC DNA]</scope>
</reference>
<proteinExistence type="predicted"/>
<name>A0A4Y2Q241_ARAVE</name>
<dbReference type="EMBL" id="BGPR01135869">
    <property type="protein sequence ID" value="GBN56617.1"/>
    <property type="molecule type" value="Genomic_DNA"/>
</dbReference>
<dbReference type="Proteomes" id="UP000499080">
    <property type="component" value="Unassembled WGS sequence"/>
</dbReference>
<dbReference type="PANTHER" id="PTHR33327">
    <property type="entry name" value="ENDONUCLEASE"/>
    <property type="match status" value="1"/>
</dbReference>
<keyword evidence="4" id="KW-1185">Reference proteome</keyword>
<evidence type="ECO:0000313" key="4">
    <source>
        <dbReference type="Proteomes" id="UP000499080"/>
    </source>
</evidence>
<evidence type="ECO:0000313" key="3">
    <source>
        <dbReference type="EMBL" id="GBN56617.1"/>
    </source>
</evidence>
<protein>
    <recommendedName>
        <fullName evidence="1">DUF7041 domain-containing protein</fullName>
    </recommendedName>
</protein>
<sequence length="263" mass="30176">MPLKCEEGSDSKNKELETSFRLASVTVEQTKFDYLVAALDPETLSHATDIVCEPPPHPYTVLKSHLLTQFEVSQNKKLKTVIEDLELSDRSPSVLLRQMRDLSESHIAEAFLKNIWMRRLPSHVQVVLPVSSESLSKLAEMSDKIIEFSPDAVNSVSDSTFSSCHASQRDEQLLKMQKQIDEFHRLLRSGSRHTSPNRIAIEVHQELVLKNAKIDNAGTILDLKRKQNFAYRLVHLNKKKTRFTCRSSDVFCFERWKSQAIRK</sequence>